<organism evidence="2 3">
    <name type="scientific">Kitasatospora aburaviensis</name>
    <dbReference type="NCBI Taxonomy" id="67265"/>
    <lineage>
        <taxon>Bacteria</taxon>
        <taxon>Bacillati</taxon>
        <taxon>Actinomycetota</taxon>
        <taxon>Actinomycetes</taxon>
        <taxon>Kitasatosporales</taxon>
        <taxon>Streptomycetaceae</taxon>
        <taxon>Kitasatospora</taxon>
    </lineage>
</organism>
<dbReference type="Gene3D" id="3.10.490.10">
    <property type="entry name" value="Gamma-glutamyl cyclotransferase-like"/>
    <property type="match status" value="1"/>
</dbReference>
<proteinExistence type="predicted"/>
<dbReference type="RefSeq" id="WP_313767490.1">
    <property type="nucleotide sequence ID" value="NZ_BAAAVH010000027.1"/>
</dbReference>
<dbReference type="EMBL" id="JBHSOD010000021">
    <property type="protein sequence ID" value="MFC5886954.1"/>
    <property type="molecule type" value="Genomic_DNA"/>
</dbReference>
<keyword evidence="3" id="KW-1185">Reference proteome</keyword>
<comment type="caution">
    <text evidence="2">The sequence shown here is derived from an EMBL/GenBank/DDBJ whole genome shotgun (WGS) entry which is preliminary data.</text>
</comment>
<evidence type="ECO:0000256" key="1">
    <source>
        <dbReference type="SAM" id="MobiDB-lite"/>
    </source>
</evidence>
<accession>A0ABW1F1A5</accession>
<evidence type="ECO:0000313" key="3">
    <source>
        <dbReference type="Proteomes" id="UP001596067"/>
    </source>
</evidence>
<gene>
    <name evidence="2" type="ORF">ACFP0N_18455</name>
</gene>
<reference evidence="3" key="1">
    <citation type="journal article" date="2019" name="Int. J. Syst. Evol. Microbiol.">
        <title>The Global Catalogue of Microorganisms (GCM) 10K type strain sequencing project: providing services to taxonomists for standard genome sequencing and annotation.</title>
        <authorList>
            <consortium name="The Broad Institute Genomics Platform"/>
            <consortium name="The Broad Institute Genome Sequencing Center for Infectious Disease"/>
            <person name="Wu L."/>
            <person name="Ma J."/>
        </authorList>
    </citation>
    <scope>NUCLEOTIDE SEQUENCE [LARGE SCALE GENOMIC DNA]</scope>
    <source>
        <strain evidence="3">CGMCC 4.1469</strain>
    </source>
</reference>
<sequence length="241" mass="25387">MVEIRRVVGSEAEHPAAQHPAAQHPTAQRPAAPELVWYAAYGSNMHAERLNVYLRGGRPAGGARSCPGARDGRPPRRSVPVVLPGVLYFASLSLVWTGGSGFYDPGADGEMPARAYLLTAEQFGDIAQQEMRREPLGDLDLSTVLVTGRERLGPGRYETLVCPGDLDGLPVLTFTASWSPAEAVLNAPSAAYLRNLASGLAEAHGWGPGRAADYLSSRPGAAGHWTADAVRRALEGAGPAG</sequence>
<evidence type="ECO:0000313" key="2">
    <source>
        <dbReference type="EMBL" id="MFC5886954.1"/>
    </source>
</evidence>
<name>A0ABW1F1A5_9ACTN</name>
<feature type="compositionally biased region" description="Low complexity" evidence="1">
    <location>
        <begin position="17"/>
        <end position="28"/>
    </location>
</feature>
<feature type="region of interest" description="Disordered" evidence="1">
    <location>
        <begin position="8"/>
        <end position="28"/>
    </location>
</feature>
<protein>
    <submittedName>
        <fullName evidence="2">Histone deacetylase</fullName>
    </submittedName>
</protein>
<dbReference type="Proteomes" id="UP001596067">
    <property type="component" value="Unassembled WGS sequence"/>
</dbReference>